<dbReference type="GO" id="GO:0000155">
    <property type="term" value="F:phosphorelay sensor kinase activity"/>
    <property type="evidence" value="ECO:0007669"/>
    <property type="project" value="InterPro"/>
</dbReference>
<dbReference type="CDD" id="cd00130">
    <property type="entry name" value="PAS"/>
    <property type="match status" value="3"/>
</dbReference>
<evidence type="ECO:0000256" key="5">
    <source>
        <dbReference type="ARBA" id="ARBA00022777"/>
    </source>
</evidence>
<evidence type="ECO:0000313" key="10">
    <source>
        <dbReference type="Proteomes" id="UP000030185"/>
    </source>
</evidence>
<dbReference type="EC" id="2.7.13.3" evidence="2"/>
<sequence>MVEKKSIPITDLTAIVLLRLGKAFCLIGTVIPVLILIGRLIDYPFVVSLTPGKLIVMNPLSSICFILVGIAIWLVWDVNAPQKNRRRSKTLVIIVSFIGFLKLLSLFIGLDLGLDLVLFKEQLNFHKELFNTSYNEMAPNTALSFLLLGITIWRIDYNDSKVKYFQYINYFIILIALLSLYGYIYGVKNLYGVFHRVPMSFYSGLCFLLFSISVLFIRPMKGSMAILVGENPAEVVLLRFLAFVLPLIFGWLKIQGERLDLVEKELGTAVLAVLTYVISMLLIARKSSVQYRLRKARKKIVDLIEEDNKRLKRILDNSPTYISIYDLESGFVVYSNNTTSIFGNREKVTSIPFEDLLKSIIHPDDLEKMLDKFKRYSSYKEDEAGQIEFRMIDKDGKLRWFYSRAIPFKIDNGKTRQILINAMDFTNFKKAEQELQEQKKFIGKVVSASPNVIYIFDIKNRQSNFFSKNFFESLGYSKNKFNPSDINFLSTLIYPRDLVRLQKYFLDFVYARSFEVRDIEYRVKDAKGNWRWIYSRETAFARDEDGLVSQVVGVLQDITSRKRAEEALKYRELQLVEAQKIARVGSYEWNVIKNEIVYTEEAYRIFGFPIEKKIFTIEDFKALLSNEDLIKYEINMSIALQESDNYEGEFRIYLADKTQKTILNKAKIEKNGNGKAIKVFGTIMDITTHKRDQEKLRQKNEELFHAYVQLQATQRELSIANQELETKVVEQGAELSGSEERYRSFISNSSEGIYRYEFKGIDHVDTFLPAEVQARLILKHAYIAEANDMMAWMHGFDSAEELIGVGLTKFIILPEAEKVEMLKNFILSSYRLSDIQTPEVDKNGKLNYYLSNISGVVKQGKLLRGWGTQNNVTQKVLTMEALKISEEKYRFLAENVPEIFWTADPDGTVDYHNKRWYEYTKSKKADSLEWISMVHPDDYPEVEKLWNESMQTGKEFNAQYRLKGAGQDYRWNLGKASPLRDNEGKIVKWIGTSVDIHEGKMLSQTLAEKNEELTRINNDLDNFIYTASHDLKVPITNIEGLLYILLEEMGEVCRSDKDVNEILLRMNISVNKFKKVITDLTEITRAQKSNDDEVVENEFSEVLDEVLLIIKDLTDTTGTTILTDFSECSTIYFSERNLKSILYNLICNAIKFASPERAPEIKITSSCVNDMILLRVEDNGAGFDISQIDKAFSMFKKLHSHKEGSGIGLYIVKRIVTNAGGKIEVESEKGKGSVFKIYLKRNTQ</sequence>
<accession>A0A098LDZ8</accession>
<feature type="domain" description="Histidine kinase" evidence="7">
    <location>
        <begin position="1026"/>
        <end position="1243"/>
    </location>
</feature>
<dbReference type="NCBIfam" id="TIGR00229">
    <property type="entry name" value="sensory_box"/>
    <property type="match status" value="3"/>
</dbReference>
<keyword evidence="6" id="KW-1133">Transmembrane helix</keyword>
<dbReference type="Pfam" id="PF08447">
    <property type="entry name" value="PAS_3"/>
    <property type="match status" value="3"/>
</dbReference>
<dbReference type="Gene3D" id="2.10.70.100">
    <property type="match status" value="1"/>
</dbReference>
<dbReference type="InterPro" id="IPR003661">
    <property type="entry name" value="HisK_dim/P_dom"/>
</dbReference>
<dbReference type="InterPro" id="IPR001610">
    <property type="entry name" value="PAC"/>
</dbReference>
<dbReference type="InterPro" id="IPR003594">
    <property type="entry name" value="HATPase_dom"/>
</dbReference>
<proteinExistence type="predicted"/>
<dbReference type="Pfam" id="PF13426">
    <property type="entry name" value="PAS_9"/>
    <property type="match status" value="1"/>
</dbReference>
<feature type="transmembrane region" description="Helical" evidence="6">
    <location>
        <begin position="266"/>
        <end position="284"/>
    </location>
</feature>
<reference evidence="9 10" key="1">
    <citation type="submission" date="2014-09" db="EMBL/GenBank/DDBJ databases">
        <title>Sporocytophaga myxococcoides PG-01 genome sequencing.</title>
        <authorList>
            <person name="Liu L."/>
            <person name="Gao P.J."/>
            <person name="Chen G.J."/>
            <person name="Wang L.S."/>
        </authorList>
    </citation>
    <scope>NUCLEOTIDE SEQUENCE [LARGE SCALE GENOMIC DNA]</scope>
    <source>
        <strain evidence="9 10">PG-01</strain>
    </source>
</reference>
<feature type="transmembrane region" description="Helical" evidence="6">
    <location>
        <begin position="237"/>
        <end position="254"/>
    </location>
</feature>
<dbReference type="SUPFAM" id="SSF55785">
    <property type="entry name" value="PYP-like sensor domain (PAS domain)"/>
    <property type="match status" value="4"/>
</dbReference>
<dbReference type="SMART" id="SM00091">
    <property type="entry name" value="PAS"/>
    <property type="match status" value="2"/>
</dbReference>
<dbReference type="AlphaFoldDB" id="A0A098LDZ8"/>
<dbReference type="InterPro" id="IPR013655">
    <property type="entry name" value="PAS_fold_3"/>
</dbReference>
<dbReference type="STRING" id="153721.MYP_2404"/>
<comment type="caution">
    <text evidence="9">The sequence shown here is derived from an EMBL/GenBank/DDBJ whole genome shotgun (WGS) entry which is preliminary data.</text>
</comment>
<dbReference type="FunFam" id="3.30.450.20:FF:000099">
    <property type="entry name" value="Sensory box sensor histidine kinase"/>
    <property type="match status" value="1"/>
</dbReference>
<dbReference type="SUPFAM" id="SSF55874">
    <property type="entry name" value="ATPase domain of HSP90 chaperone/DNA topoisomerase II/histidine kinase"/>
    <property type="match status" value="1"/>
</dbReference>
<dbReference type="PRINTS" id="PR00344">
    <property type="entry name" value="BCTRLSENSOR"/>
</dbReference>
<dbReference type="Pfam" id="PF02518">
    <property type="entry name" value="HATPase_c"/>
    <property type="match status" value="1"/>
</dbReference>
<feature type="transmembrane region" description="Helical" evidence="6">
    <location>
        <begin position="12"/>
        <end position="37"/>
    </location>
</feature>
<dbReference type="PROSITE" id="PS50113">
    <property type="entry name" value="PAC"/>
    <property type="match status" value="4"/>
</dbReference>
<keyword evidence="6" id="KW-0812">Transmembrane</keyword>
<feature type="transmembrane region" description="Helical" evidence="6">
    <location>
        <begin position="167"/>
        <end position="187"/>
    </location>
</feature>
<keyword evidence="6" id="KW-0472">Membrane</keyword>
<dbReference type="InterPro" id="IPR004358">
    <property type="entry name" value="Sig_transdc_His_kin-like_C"/>
</dbReference>
<dbReference type="SMART" id="SM00086">
    <property type="entry name" value="PAC"/>
    <property type="match status" value="4"/>
</dbReference>
<keyword evidence="3" id="KW-0597">Phosphoprotein</keyword>
<feature type="domain" description="PAC" evidence="8">
    <location>
        <begin position="517"/>
        <end position="570"/>
    </location>
</feature>
<dbReference type="InterPro" id="IPR000700">
    <property type="entry name" value="PAS-assoc_C"/>
</dbReference>
<dbReference type="PANTHER" id="PTHR43304">
    <property type="entry name" value="PHYTOCHROME-LIKE PROTEIN CPH1"/>
    <property type="match status" value="1"/>
</dbReference>
<dbReference type="eggNOG" id="COG2202">
    <property type="taxonomic scope" value="Bacteria"/>
</dbReference>
<dbReference type="eggNOG" id="COG4251">
    <property type="taxonomic scope" value="Bacteria"/>
</dbReference>
<keyword evidence="10" id="KW-1185">Reference proteome</keyword>
<keyword evidence="5 9" id="KW-0418">Kinase</keyword>
<feature type="transmembrane region" description="Helical" evidence="6">
    <location>
        <begin position="199"/>
        <end position="217"/>
    </location>
</feature>
<evidence type="ECO:0000256" key="4">
    <source>
        <dbReference type="ARBA" id="ARBA00022679"/>
    </source>
</evidence>
<dbReference type="InterPro" id="IPR036097">
    <property type="entry name" value="HisK_dim/P_sf"/>
</dbReference>
<feature type="transmembrane region" description="Helical" evidence="6">
    <location>
        <begin position="90"/>
        <end position="110"/>
    </location>
</feature>
<dbReference type="InterPro" id="IPR035965">
    <property type="entry name" value="PAS-like_dom_sf"/>
</dbReference>
<dbReference type="Gene3D" id="3.30.450.20">
    <property type="entry name" value="PAS domain"/>
    <property type="match status" value="5"/>
</dbReference>
<evidence type="ECO:0000256" key="3">
    <source>
        <dbReference type="ARBA" id="ARBA00022553"/>
    </source>
</evidence>
<dbReference type="InterPro" id="IPR000014">
    <property type="entry name" value="PAS"/>
</dbReference>
<dbReference type="Gene3D" id="1.10.287.130">
    <property type="match status" value="1"/>
</dbReference>
<dbReference type="PANTHER" id="PTHR43304:SF1">
    <property type="entry name" value="PAC DOMAIN-CONTAINING PROTEIN"/>
    <property type="match status" value="1"/>
</dbReference>
<dbReference type="InterPro" id="IPR052162">
    <property type="entry name" value="Sensor_kinase/Photoreceptor"/>
</dbReference>
<dbReference type="SUPFAM" id="SSF47384">
    <property type="entry name" value="Homodimeric domain of signal transducing histidine kinase"/>
    <property type="match status" value="1"/>
</dbReference>
<feature type="domain" description="PAC" evidence="8">
    <location>
        <begin position="956"/>
        <end position="1008"/>
    </location>
</feature>
<evidence type="ECO:0000256" key="6">
    <source>
        <dbReference type="SAM" id="Phobius"/>
    </source>
</evidence>
<dbReference type="InterPro" id="IPR005467">
    <property type="entry name" value="His_kinase_dom"/>
</dbReference>
<evidence type="ECO:0000259" key="7">
    <source>
        <dbReference type="PROSITE" id="PS50109"/>
    </source>
</evidence>
<evidence type="ECO:0000256" key="1">
    <source>
        <dbReference type="ARBA" id="ARBA00000085"/>
    </source>
</evidence>
<dbReference type="PROSITE" id="PS50109">
    <property type="entry name" value="HIS_KIN"/>
    <property type="match status" value="1"/>
</dbReference>
<feature type="transmembrane region" description="Helical" evidence="6">
    <location>
        <begin position="57"/>
        <end position="78"/>
    </location>
</feature>
<dbReference type="SMART" id="SM00388">
    <property type="entry name" value="HisKA"/>
    <property type="match status" value="1"/>
</dbReference>
<organism evidence="9 10">
    <name type="scientific">Sporocytophaga myxococcoides</name>
    <dbReference type="NCBI Taxonomy" id="153721"/>
    <lineage>
        <taxon>Bacteria</taxon>
        <taxon>Pseudomonadati</taxon>
        <taxon>Bacteroidota</taxon>
        <taxon>Cytophagia</taxon>
        <taxon>Cytophagales</taxon>
        <taxon>Cytophagaceae</taxon>
        <taxon>Sporocytophaga</taxon>
    </lineage>
</organism>
<dbReference type="Proteomes" id="UP000030185">
    <property type="component" value="Unassembled WGS sequence"/>
</dbReference>
<gene>
    <name evidence="9" type="ORF">MYP_2404</name>
</gene>
<comment type="catalytic activity">
    <reaction evidence="1">
        <text>ATP + protein L-histidine = ADP + protein N-phospho-L-histidine.</text>
        <dbReference type="EC" id="2.7.13.3"/>
    </reaction>
</comment>
<dbReference type="Gene3D" id="3.30.565.10">
    <property type="entry name" value="Histidine kinase-like ATPase, C-terminal domain"/>
    <property type="match status" value="1"/>
</dbReference>
<dbReference type="EMBL" id="BBLT01000004">
    <property type="protein sequence ID" value="GAL85175.1"/>
    <property type="molecule type" value="Genomic_DNA"/>
</dbReference>
<evidence type="ECO:0000313" key="9">
    <source>
        <dbReference type="EMBL" id="GAL85175.1"/>
    </source>
</evidence>
<evidence type="ECO:0000256" key="2">
    <source>
        <dbReference type="ARBA" id="ARBA00012438"/>
    </source>
</evidence>
<protein>
    <recommendedName>
        <fullName evidence="2">histidine kinase</fullName>
        <ecNumber evidence="2">2.7.13.3</ecNumber>
    </recommendedName>
</protein>
<dbReference type="InterPro" id="IPR036890">
    <property type="entry name" value="HATPase_C_sf"/>
</dbReference>
<dbReference type="SMART" id="SM00387">
    <property type="entry name" value="HATPase_c"/>
    <property type="match status" value="1"/>
</dbReference>
<feature type="domain" description="PAC" evidence="8">
    <location>
        <begin position="385"/>
        <end position="437"/>
    </location>
</feature>
<keyword evidence="4" id="KW-0808">Transferase</keyword>
<evidence type="ECO:0000259" key="8">
    <source>
        <dbReference type="PROSITE" id="PS50113"/>
    </source>
</evidence>
<dbReference type="CDD" id="cd00082">
    <property type="entry name" value="HisKA"/>
    <property type="match status" value="1"/>
</dbReference>
<feature type="domain" description="PAC" evidence="8">
    <location>
        <begin position="646"/>
        <end position="698"/>
    </location>
</feature>
<dbReference type="CDD" id="cd00075">
    <property type="entry name" value="HATPase"/>
    <property type="match status" value="1"/>
</dbReference>
<name>A0A098LDZ8_9BACT</name>